<feature type="non-terminal residue" evidence="4">
    <location>
        <position position="1"/>
    </location>
</feature>
<comment type="caution">
    <text evidence="4">The sequence shown here is derived from an EMBL/GenBank/DDBJ whole genome shotgun (WGS) entry which is preliminary data.</text>
</comment>
<dbReference type="PROSITE" id="PS50088">
    <property type="entry name" value="ANK_REPEAT"/>
    <property type="match status" value="1"/>
</dbReference>
<dbReference type="Gene3D" id="1.25.40.20">
    <property type="entry name" value="Ankyrin repeat-containing domain"/>
    <property type="match status" value="2"/>
</dbReference>
<evidence type="ECO:0000256" key="1">
    <source>
        <dbReference type="ARBA" id="ARBA00022737"/>
    </source>
</evidence>
<dbReference type="PANTHER" id="PTHR24189">
    <property type="entry name" value="MYOTROPHIN"/>
    <property type="match status" value="1"/>
</dbReference>
<accession>A0AAD6ZLA3</accession>
<keyword evidence="2 3" id="KW-0040">ANK repeat</keyword>
<evidence type="ECO:0000313" key="5">
    <source>
        <dbReference type="Proteomes" id="UP001218218"/>
    </source>
</evidence>
<dbReference type="SUPFAM" id="SSF48403">
    <property type="entry name" value="Ankyrin repeat"/>
    <property type="match status" value="1"/>
</dbReference>
<dbReference type="InterPro" id="IPR036770">
    <property type="entry name" value="Ankyrin_rpt-contain_sf"/>
</dbReference>
<proteinExistence type="predicted"/>
<dbReference type="AlphaFoldDB" id="A0AAD6ZLA3"/>
<sequence>RLLLENGAEASATGGKYGTALQAASIQGHVGSVQLLLQYGADVNTAGGVHGSASRNGYINIVRLLPEKGADVNAVGRSCGSALKAAARLHGLGETNYCHAKEIIRILHEHGADER</sequence>
<dbReference type="PANTHER" id="PTHR24189:SF50">
    <property type="entry name" value="ANKYRIN REPEAT AND SOCS BOX PROTEIN 2"/>
    <property type="match status" value="1"/>
</dbReference>
<name>A0AAD6ZLA3_9AGAR</name>
<dbReference type="Proteomes" id="UP001218218">
    <property type="component" value="Unassembled WGS sequence"/>
</dbReference>
<evidence type="ECO:0000256" key="3">
    <source>
        <dbReference type="PROSITE-ProRule" id="PRU00023"/>
    </source>
</evidence>
<feature type="repeat" description="ANK" evidence="3">
    <location>
        <begin position="16"/>
        <end position="48"/>
    </location>
</feature>
<dbReference type="InterPro" id="IPR002110">
    <property type="entry name" value="Ankyrin_rpt"/>
</dbReference>
<reference evidence="4" key="1">
    <citation type="submission" date="2023-03" db="EMBL/GenBank/DDBJ databases">
        <title>Massive genome expansion in bonnet fungi (Mycena s.s.) driven by repeated elements and novel gene families across ecological guilds.</title>
        <authorList>
            <consortium name="Lawrence Berkeley National Laboratory"/>
            <person name="Harder C.B."/>
            <person name="Miyauchi S."/>
            <person name="Viragh M."/>
            <person name="Kuo A."/>
            <person name="Thoen E."/>
            <person name="Andreopoulos B."/>
            <person name="Lu D."/>
            <person name="Skrede I."/>
            <person name="Drula E."/>
            <person name="Henrissat B."/>
            <person name="Morin E."/>
            <person name="Kohler A."/>
            <person name="Barry K."/>
            <person name="LaButti K."/>
            <person name="Morin E."/>
            <person name="Salamov A."/>
            <person name="Lipzen A."/>
            <person name="Mereny Z."/>
            <person name="Hegedus B."/>
            <person name="Baldrian P."/>
            <person name="Stursova M."/>
            <person name="Weitz H."/>
            <person name="Taylor A."/>
            <person name="Grigoriev I.V."/>
            <person name="Nagy L.G."/>
            <person name="Martin F."/>
            <person name="Kauserud H."/>
        </authorList>
    </citation>
    <scope>NUCLEOTIDE SEQUENCE</scope>
    <source>
        <strain evidence="4">CBHHK002</strain>
    </source>
</reference>
<dbReference type="EMBL" id="JARIHO010000042">
    <property type="protein sequence ID" value="KAJ7326463.1"/>
    <property type="molecule type" value="Genomic_DNA"/>
</dbReference>
<gene>
    <name evidence="4" type="ORF">DFH08DRAFT_710647</name>
</gene>
<protein>
    <submittedName>
        <fullName evidence="4">Ankyrin repeat-containing domain protein</fullName>
    </submittedName>
</protein>
<dbReference type="PROSITE" id="PS50297">
    <property type="entry name" value="ANK_REP_REGION"/>
    <property type="match status" value="1"/>
</dbReference>
<organism evidence="4 5">
    <name type="scientific">Mycena albidolilacea</name>
    <dbReference type="NCBI Taxonomy" id="1033008"/>
    <lineage>
        <taxon>Eukaryota</taxon>
        <taxon>Fungi</taxon>
        <taxon>Dikarya</taxon>
        <taxon>Basidiomycota</taxon>
        <taxon>Agaricomycotina</taxon>
        <taxon>Agaricomycetes</taxon>
        <taxon>Agaricomycetidae</taxon>
        <taxon>Agaricales</taxon>
        <taxon>Marasmiineae</taxon>
        <taxon>Mycenaceae</taxon>
        <taxon>Mycena</taxon>
    </lineage>
</organism>
<keyword evidence="1" id="KW-0677">Repeat</keyword>
<dbReference type="InterPro" id="IPR050745">
    <property type="entry name" value="Multifunctional_regulatory"/>
</dbReference>
<evidence type="ECO:0000256" key="2">
    <source>
        <dbReference type="ARBA" id="ARBA00023043"/>
    </source>
</evidence>
<evidence type="ECO:0000313" key="4">
    <source>
        <dbReference type="EMBL" id="KAJ7326463.1"/>
    </source>
</evidence>
<dbReference type="Pfam" id="PF00023">
    <property type="entry name" value="Ank"/>
    <property type="match status" value="1"/>
</dbReference>
<keyword evidence="5" id="KW-1185">Reference proteome</keyword>